<proteinExistence type="predicted"/>
<dbReference type="GO" id="GO:0005634">
    <property type="term" value="C:nucleus"/>
    <property type="evidence" value="ECO:0007669"/>
    <property type="project" value="UniProtKB-SubCell"/>
</dbReference>
<feature type="compositionally biased region" description="Polar residues" evidence="6">
    <location>
        <begin position="1"/>
        <end position="10"/>
    </location>
</feature>
<dbReference type="EMBL" id="JABFOF010000004">
    <property type="protein sequence ID" value="KAG2400004.1"/>
    <property type="molecule type" value="Genomic_DNA"/>
</dbReference>
<feature type="region of interest" description="Disordered" evidence="6">
    <location>
        <begin position="1"/>
        <end position="29"/>
    </location>
</feature>
<sequence>MASLNPQPLQFQHPAIPVGDDGDSDAADDDAMDELEDAHVTSVNVVANAASAYQEPLPAMPSRTSELTLSFEGEVQAVLLLLGGRDVHAGVPAVELPFDQSNRGMGDTPKLSNLSRRIASLVRFREKRKERCFDKKIRYTVRKEVAQRMHRKNGQFASLKESPGSSNWDSARNADVTIVVSLKIILLQCVGGQLDQGLYVMHAALCGQTRLSLVVIKCLGTLRDLSKGGRNLSVVEQSDLDIPIDVKPTSVIERELSGIHDEQGSSEDPSKSNTGDGSSGHAVNPSDEELPETADHFTNAPPLVGLVHSSRNDTEQEPLVELSNPSDTDIDIPGNFD</sequence>
<dbReference type="Proteomes" id="UP000743370">
    <property type="component" value="Unassembled WGS sequence"/>
</dbReference>
<evidence type="ECO:0000256" key="1">
    <source>
        <dbReference type="ARBA" id="ARBA00004123"/>
    </source>
</evidence>
<accession>A0A8T0KJZ1</accession>
<organism evidence="8 9">
    <name type="scientific">Phaseolus angularis</name>
    <name type="common">Azuki bean</name>
    <name type="synonym">Vigna angularis</name>
    <dbReference type="NCBI Taxonomy" id="3914"/>
    <lineage>
        <taxon>Eukaryota</taxon>
        <taxon>Viridiplantae</taxon>
        <taxon>Streptophyta</taxon>
        <taxon>Embryophyta</taxon>
        <taxon>Tracheophyta</taxon>
        <taxon>Spermatophyta</taxon>
        <taxon>Magnoliopsida</taxon>
        <taxon>eudicotyledons</taxon>
        <taxon>Gunneridae</taxon>
        <taxon>Pentapetalae</taxon>
        <taxon>rosids</taxon>
        <taxon>fabids</taxon>
        <taxon>Fabales</taxon>
        <taxon>Fabaceae</taxon>
        <taxon>Papilionoideae</taxon>
        <taxon>50 kb inversion clade</taxon>
        <taxon>NPAAA clade</taxon>
        <taxon>indigoferoid/millettioid clade</taxon>
        <taxon>Phaseoleae</taxon>
        <taxon>Vigna</taxon>
    </lineage>
</organism>
<evidence type="ECO:0000256" key="6">
    <source>
        <dbReference type="SAM" id="MobiDB-lite"/>
    </source>
</evidence>
<dbReference type="PANTHER" id="PTHR46125">
    <property type="entry name" value="GATA TRANSCRIPTION FACTOR 28"/>
    <property type="match status" value="1"/>
</dbReference>
<evidence type="ECO:0000313" key="9">
    <source>
        <dbReference type="Proteomes" id="UP000743370"/>
    </source>
</evidence>
<keyword evidence="2" id="KW-0805">Transcription regulation</keyword>
<keyword evidence="3" id="KW-0804">Transcription</keyword>
<dbReference type="InterPro" id="IPR045280">
    <property type="entry name" value="TIFY-like"/>
</dbReference>
<keyword evidence="4 5" id="KW-0539">Nucleus</keyword>
<dbReference type="PANTHER" id="PTHR46125:SF7">
    <property type="entry name" value="GATA TRANSCRIPTION FACTOR 19-LIKE ISOFORM X1"/>
    <property type="match status" value="1"/>
</dbReference>
<evidence type="ECO:0000256" key="5">
    <source>
        <dbReference type="PROSITE-ProRule" id="PRU00357"/>
    </source>
</evidence>
<evidence type="ECO:0000256" key="3">
    <source>
        <dbReference type="ARBA" id="ARBA00023163"/>
    </source>
</evidence>
<evidence type="ECO:0000313" key="8">
    <source>
        <dbReference type="EMBL" id="KAG2400004.1"/>
    </source>
</evidence>
<comment type="subcellular location">
    <subcellularLocation>
        <location evidence="1 5">Nucleus</location>
    </subcellularLocation>
</comment>
<protein>
    <submittedName>
        <fullName evidence="8">GATA transcription factor</fullName>
    </submittedName>
</protein>
<dbReference type="Pfam" id="PF06203">
    <property type="entry name" value="CCT"/>
    <property type="match status" value="1"/>
</dbReference>
<feature type="compositionally biased region" description="Acidic residues" evidence="6">
    <location>
        <begin position="20"/>
        <end position="29"/>
    </location>
</feature>
<dbReference type="GO" id="GO:0006355">
    <property type="term" value="P:regulation of DNA-templated transcription"/>
    <property type="evidence" value="ECO:0007669"/>
    <property type="project" value="InterPro"/>
</dbReference>
<evidence type="ECO:0000259" key="7">
    <source>
        <dbReference type="PROSITE" id="PS51017"/>
    </source>
</evidence>
<evidence type="ECO:0000256" key="4">
    <source>
        <dbReference type="ARBA" id="ARBA00023242"/>
    </source>
</evidence>
<name>A0A8T0KJZ1_PHAAN</name>
<feature type="region of interest" description="Disordered" evidence="6">
    <location>
        <begin position="257"/>
        <end position="337"/>
    </location>
</feature>
<dbReference type="AlphaFoldDB" id="A0A8T0KJZ1"/>
<reference evidence="8 9" key="1">
    <citation type="submission" date="2020-05" db="EMBL/GenBank/DDBJ databases">
        <title>Vigna angularis (adzuki bean) Var. LongXiaoDou No. 4 denovo assembly.</title>
        <authorList>
            <person name="Xiang H."/>
        </authorList>
    </citation>
    <scope>NUCLEOTIDE SEQUENCE [LARGE SCALE GENOMIC DNA]</scope>
    <source>
        <tissue evidence="8">Leaf</tissue>
    </source>
</reference>
<gene>
    <name evidence="8" type="ORF">HKW66_Vig0101420</name>
</gene>
<dbReference type="InterPro" id="IPR010402">
    <property type="entry name" value="CCT_domain"/>
</dbReference>
<dbReference type="PROSITE" id="PS51017">
    <property type="entry name" value="CCT"/>
    <property type="match status" value="1"/>
</dbReference>
<feature type="domain" description="CCT" evidence="7">
    <location>
        <begin position="117"/>
        <end position="159"/>
    </location>
</feature>
<evidence type="ECO:0000256" key="2">
    <source>
        <dbReference type="ARBA" id="ARBA00023015"/>
    </source>
</evidence>
<comment type="caution">
    <text evidence="8">The sequence shown here is derived from an EMBL/GenBank/DDBJ whole genome shotgun (WGS) entry which is preliminary data.</text>
</comment>